<dbReference type="Proteomes" id="UP000651271">
    <property type="component" value="Unassembled WGS sequence"/>
</dbReference>
<comment type="caution">
    <text evidence="4">The sequence shown here is derived from an EMBL/GenBank/DDBJ whole genome shotgun (WGS) entry which is preliminary data.</text>
</comment>
<evidence type="ECO:0000313" key="5">
    <source>
        <dbReference type="Proteomes" id="UP000651271"/>
    </source>
</evidence>
<evidence type="ECO:0000313" key="4">
    <source>
        <dbReference type="EMBL" id="MBD1428193.1"/>
    </source>
</evidence>
<sequence length="322" mass="37138">MGEKEKYILIEKYLSGEASADEIEQLNEWYMHTGSEEIMWESEEESEVRERIFSAILNKTSSSRRLKQKRIWYSVAASLLLGLSIFSYQLLRTANDSKANLITKALPAKAIENKFILLPDSSIVILKPGSELIFPEEFVGKERKVELTGEGYFDIKHKNNQPFTIQTGKVKTTVLGTAFTIKSINESEIEVFVNRGKVRVENEERELAVLTENRKLIYHPTQNIQEEKPIVLENNFEWEDTNLDFDGWTFSQIAKKLEQRYDVKISFPQAELEQYQLSGTFLGIQNIDEILSILCRTSSSSYSKISNNTYEININHKNINTK</sequence>
<gene>
    <name evidence="4" type="ORF">H8B04_01215</name>
</gene>
<keyword evidence="1" id="KW-1133">Transmembrane helix</keyword>
<dbReference type="InterPro" id="IPR012373">
    <property type="entry name" value="Ferrdict_sens_TM"/>
</dbReference>
<dbReference type="RefSeq" id="WP_165291993.1">
    <property type="nucleotide sequence ID" value="NZ_JACOIJ010000001.1"/>
</dbReference>
<keyword evidence="1" id="KW-0812">Transmembrane</keyword>
<dbReference type="Pfam" id="PF04773">
    <property type="entry name" value="FecR"/>
    <property type="match status" value="1"/>
</dbReference>
<organism evidence="4 5">
    <name type="scientific">Sphingobacterium litopenaei</name>
    <dbReference type="NCBI Taxonomy" id="2763500"/>
    <lineage>
        <taxon>Bacteria</taxon>
        <taxon>Pseudomonadati</taxon>
        <taxon>Bacteroidota</taxon>
        <taxon>Sphingobacteriia</taxon>
        <taxon>Sphingobacteriales</taxon>
        <taxon>Sphingobacteriaceae</taxon>
        <taxon>Sphingobacterium</taxon>
    </lineage>
</organism>
<dbReference type="PIRSF" id="PIRSF018266">
    <property type="entry name" value="FecR"/>
    <property type="match status" value="1"/>
</dbReference>
<evidence type="ECO:0000259" key="2">
    <source>
        <dbReference type="Pfam" id="PF04773"/>
    </source>
</evidence>
<name>A0ABR7YA68_9SPHI</name>
<dbReference type="InterPro" id="IPR006860">
    <property type="entry name" value="FecR"/>
</dbReference>
<reference evidence="4 5" key="1">
    <citation type="submission" date="2020-08" db="EMBL/GenBank/DDBJ databases">
        <title>Sphingobacterium sp. DN04309 isolated from aquaculture water.</title>
        <authorList>
            <person name="Zhang M."/>
        </authorList>
    </citation>
    <scope>NUCLEOTIDE SEQUENCE [LARGE SCALE GENOMIC DNA]</scope>
    <source>
        <strain evidence="4 5">DN04309</strain>
    </source>
</reference>
<keyword evidence="1" id="KW-0472">Membrane</keyword>
<keyword evidence="5" id="KW-1185">Reference proteome</keyword>
<accession>A0ABR7YA68</accession>
<feature type="domain" description="FecR protein" evidence="2">
    <location>
        <begin position="116"/>
        <end position="199"/>
    </location>
</feature>
<dbReference type="Gene3D" id="3.55.50.30">
    <property type="match status" value="1"/>
</dbReference>
<protein>
    <submittedName>
        <fullName evidence="4">FecR family protein</fullName>
    </submittedName>
</protein>
<dbReference type="Pfam" id="PF16344">
    <property type="entry name" value="FecR_C"/>
    <property type="match status" value="1"/>
</dbReference>
<proteinExistence type="predicted"/>
<dbReference type="Gene3D" id="2.60.120.1440">
    <property type="match status" value="1"/>
</dbReference>
<evidence type="ECO:0000256" key="1">
    <source>
        <dbReference type="SAM" id="Phobius"/>
    </source>
</evidence>
<dbReference type="InterPro" id="IPR032508">
    <property type="entry name" value="FecR_C"/>
</dbReference>
<feature type="transmembrane region" description="Helical" evidence="1">
    <location>
        <begin position="71"/>
        <end position="91"/>
    </location>
</feature>
<evidence type="ECO:0000259" key="3">
    <source>
        <dbReference type="Pfam" id="PF16344"/>
    </source>
</evidence>
<dbReference type="EMBL" id="JACOIJ010000001">
    <property type="protein sequence ID" value="MBD1428193.1"/>
    <property type="molecule type" value="Genomic_DNA"/>
</dbReference>
<dbReference type="PANTHER" id="PTHR30273">
    <property type="entry name" value="PERIPLASMIC SIGNAL SENSOR AND SIGMA FACTOR ACTIVATOR FECR-RELATED"/>
    <property type="match status" value="1"/>
</dbReference>
<feature type="domain" description="Protein FecR C-terminal" evidence="3">
    <location>
        <begin position="243"/>
        <end position="311"/>
    </location>
</feature>
<dbReference type="PANTHER" id="PTHR30273:SF2">
    <property type="entry name" value="PROTEIN FECR"/>
    <property type="match status" value="1"/>
</dbReference>